<evidence type="ECO:0000313" key="13">
    <source>
        <dbReference type="Proteomes" id="UP000050867"/>
    </source>
</evidence>
<keyword evidence="7" id="KW-0067">ATP-binding</keyword>
<evidence type="ECO:0000256" key="9">
    <source>
        <dbReference type="SAM" id="MobiDB-lite"/>
    </source>
</evidence>
<proteinExistence type="predicted"/>
<dbReference type="eggNOG" id="COG4585">
    <property type="taxonomic scope" value="Bacteria"/>
</dbReference>
<dbReference type="PANTHER" id="PTHR24421">
    <property type="entry name" value="NITRATE/NITRITE SENSOR PROTEIN NARX-RELATED"/>
    <property type="match status" value="1"/>
</dbReference>
<keyword evidence="4" id="KW-0808">Transferase</keyword>
<dbReference type="EC" id="2.7.13.3" evidence="2"/>
<feature type="domain" description="Signal transduction histidine kinase subgroup 3 dimerisation and phosphoacceptor" evidence="11">
    <location>
        <begin position="202"/>
        <end position="266"/>
    </location>
</feature>
<keyword evidence="10" id="KW-0812">Transmembrane</keyword>
<dbReference type="AlphaFoldDB" id="A0A0T6LYC4"/>
<dbReference type="Gene3D" id="3.30.565.10">
    <property type="entry name" value="Histidine kinase-like ATPase, C-terminal domain"/>
    <property type="match status" value="1"/>
</dbReference>
<evidence type="ECO:0000256" key="10">
    <source>
        <dbReference type="SAM" id="Phobius"/>
    </source>
</evidence>
<feature type="transmembrane region" description="Helical" evidence="10">
    <location>
        <begin position="122"/>
        <end position="140"/>
    </location>
</feature>
<comment type="caution">
    <text evidence="12">The sequence shown here is derived from an EMBL/GenBank/DDBJ whole genome shotgun (WGS) entry which is preliminary data.</text>
</comment>
<evidence type="ECO:0000256" key="6">
    <source>
        <dbReference type="ARBA" id="ARBA00022777"/>
    </source>
</evidence>
<feature type="transmembrane region" description="Helical" evidence="10">
    <location>
        <begin position="63"/>
        <end position="81"/>
    </location>
</feature>
<keyword evidence="10" id="KW-1133">Transmembrane helix</keyword>
<accession>A0A0T6LYC4</accession>
<dbReference type="InterPro" id="IPR011712">
    <property type="entry name" value="Sig_transdc_His_kin_sub3_dim/P"/>
</dbReference>
<reference evidence="12 13" key="1">
    <citation type="submission" date="2015-10" db="EMBL/GenBank/DDBJ databases">
        <title>Draft genome sequence of pyrrolomycin-producing Streptomyces vitaminophilus.</title>
        <authorList>
            <person name="Graham D.E."/>
            <person name="Mahan K.M."/>
            <person name="Klingeman D.M."/>
            <person name="Hettich R.L."/>
            <person name="Parry R.J."/>
        </authorList>
    </citation>
    <scope>NUCLEOTIDE SEQUENCE [LARGE SCALE GENOMIC DNA]</scope>
    <source>
        <strain evidence="12 13">ATCC 31673</strain>
    </source>
</reference>
<evidence type="ECO:0000256" key="1">
    <source>
        <dbReference type="ARBA" id="ARBA00000085"/>
    </source>
</evidence>
<evidence type="ECO:0000256" key="8">
    <source>
        <dbReference type="ARBA" id="ARBA00023012"/>
    </source>
</evidence>
<organism evidence="12 13">
    <name type="scientific">Wenjunlia vitaminophila</name>
    <name type="common">Streptomyces vitaminophilus</name>
    <dbReference type="NCBI Taxonomy" id="76728"/>
    <lineage>
        <taxon>Bacteria</taxon>
        <taxon>Bacillati</taxon>
        <taxon>Actinomycetota</taxon>
        <taxon>Actinomycetes</taxon>
        <taxon>Kitasatosporales</taxon>
        <taxon>Streptomycetaceae</taxon>
        <taxon>Wenjunlia</taxon>
    </lineage>
</organism>
<dbReference type="Gene3D" id="1.20.5.1930">
    <property type="match status" value="1"/>
</dbReference>
<name>A0A0T6LYC4_WENVI</name>
<evidence type="ECO:0000313" key="12">
    <source>
        <dbReference type="EMBL" id="KRV50748.1"/>
    </source>
</evidence>
<feature type="transmembrane region" description="Helical" evidence="10">
    <location>
        <begin position="35"/>
        <end position="54"/>
    </location>
</feature>
<keyword evidence="6 12" id="KW-0418">Kinase</keyword>
<dbReference type="Pfam" id="PF07730">
    <property type="entry name" value="HisKA_3"/>
    <property type="match status" value="1"/>
</dbReference>
<keyword evidence="8" id="KW-0902">Two-component regulatory system</keyword>
<dbReference type="Proteomes" id="UP000050867">
    <property type="component" value="Unassembled WGS sequence"/>
</dbReference>
<dbReference type="SUPFAM" id="SSF55874">
    <property type="entry name" value="ATPase domain of HSP90 chaperone/DNA topoisomerase II/histidine kinase"/>
    <property type="match status" value="1"/>
</dbReference>
<evidence type="ECO:0000256" key="4">
    <source>
        <dbReference type="ARBA" id="ARBA00022679"/>
    </source>
</evidence>
<evidence type="ECO:0000256" key="2">
    <source>
        <dbReference type="ARBA" id="ARBA00012438"/>
    </source>
</evidence>
<keyword evidence="13" id="KW-1185">Reference proteome</keyword>
<feature type="transmembrane region" description="Helical" evidence="10">
    <location>
        <begin position="146"/>
        <end position="168"/>
    </location>
</feature>
<sequence>MTGPDHPRLLPSTLIEEHTADPGSPRRVRRTVRDWLVDLGLFLLAGVIALVVATDPSPAPSPWVVRADLLAGVLGCAALWLRRRWPVGVALALTPLAVFSDLVGGAVLITQFTVVVHRPFRVAAPVCGLGLATVPLYGLVRADPDLPFPLLALLGVVLTVTVLGWGMFVRARRQLVLSLRERARRAESEARLRAEQAQRRAREQIAREMHDVLAHRLSLLSVHAGALEYHPDASPEDVSRAAGVIRHSAHQALQDLRDVIGVLRAPVGEDADPGGQPAGPDGERPQPALSHLADLVAESRRAGTAVTLDDRLEDPEAVPATVGRTAYRIVQEGLTNVRKHAPGGEVTVTVEGDPGRGLTVEVRNPLPAAGCAPSDIPGAGQGLLGLTERATLVGGRLEHGRTSRGDFRLHAWLPWPA</sequence>
<protein>
    <recommendedName>
        <fullName evidence="2">histidine kinase</fullName>
        <ecNumber evidence="2">2.7.13.3</ecNumber>
    </recommendedName>
</protein>
<comment type="catalytic activity">
    <reaction evidence="1">
        <text>ATP + protein L-histidine = ADP + protein N-phospho-L-histidine.</text>
        <dbReference type="EC" id="2.7.13.3"/>
    </reaction>
</comment>
<keyword evidence="5" id="KW-0547">Nucleotide-binding</keyword>
<evidence type="ECO:0000259" key="11">
    <source>
        <dbReference type="Pfam" id="PF07730"/>
    </source>
</evidence>
<dbReference type="PANTHER" id="PTHR24421:SF10">
    <property type="entry name" value="NITRATE_NITRITE SENSOR PROTEIN NARQ"/>
    <property type="match status" value="1"/>
</dbReference>
<dbReference type="GO" id="GO:0016020">
    <property type="term" value="C:membrane"/>
    <property type="evidence" value="ECO:0007669"/>
    <property type="project" value="InterPro"/>
</dbReference>
<evidence type="ECO:0000256" key="7">
    <source>
        <dbReference type="ARBA" id="ARBA00022840"/>
    </source>
</evidence>
<evidence type="ECO:0000256" key="5">
    <source>
        <dbReference type="ARBA" id="ARBA00022741"/>
    </source>
</evidence>
<keyword evidence="10" id="KW-0472">Membrane</keyword>
<dbReference type="STRING" id="76728.AQ490_15825"/>
<keyword evidence="3" id="KW-0597">Phosphoprotein</keyword>
<dbReference type="GO" id="GO:0046983">
    <property type="term" value="F:protein dimerization activity"/>
    <property type="evidence" value="ECO:0007669"/>
    <property type="project" value="InterPro"/>
</dbReference>
<dbReference type="GO" id="GO:0005524">
    <property type="term" value="F:ATP binding"/>
    <property type="evidence" value="ECO:0007669"/>
    <property type="project" value="UniProtKB-KW"/>
</dbReference>
<dbReference type="EMBL" id="LLZU01000005">
    <property type="protein sequence ID" value="KRV50748.1"/>
    <property type="molecule type" value="Genomic_DNA"/>
</dbReference>
<dbReference type="CDD" id="cd16917">
    <property type="entry name" value="HATPase_UhpB-NarQ-NarX-like"/>
    <property type="match status" value="1"/>
</dbReference>
<dbReference type="InterPro" id="IPR050482">
    <property type="entry name" value="Sensor_HK_TwoCompSys"/>
</dbReference>
<feature type="region of interest" description="Disordered" evidence="9">
    <location>
        <begin position="266"/>
        <end position="287"/>
    </location>
</feature>
<gene>
    <name evidence="12" type="ORF">AQ490_15825</name>
</gene>
<dbReference type="InterPro" id="IPR036890">
    <property type="entry name" value="HATPase_C_sf"/>
</dbReference>
<evidence type="ECO:0000256" key="3">
    <source>
        <dbReference type="ARBA" id="ARBA00022553"/>
    </source>
</evidence>
<feature type="transmembrane region" description="Helical" evidence="10">
    <location>
        <begin position="87"/>
        <end position="110"/>
    </location>
</feature>
<dbReference type="GO" id="GO:0000155">
    <property type="term" value="F:phosphorelay sensor kinase activity"/>
    <property type="evidence" value="ECO:0007669"/>
    <property type="project" value="InterPro"/>
</dbReference>